<evidence type="ECO:0000313" key="1">
    <source>
        <dbReference type="EMBL" id="BCR03402.1"/>
    </source>
</evidence>
<keyword evidence="2" id="KW-1185">Reference proteome</keyword>
<reference evidence="1 2" key="2">
    <citation type="journal article" date="2021" name="Int. J. Syst. Evol. Microbiol.">
        <title>Isolation and Polyphasic Characterization of Desulfuromonas versatilis sp. Nov., an Electrogenic Bacteria Capable of Versatile Metabolism Isolated from a Graphene Oxide-Reducing Enrichment Culture.</title>
        <authorList>
            <person name="Xie L."/>
            <person name="Yoshida N."/>
            <person name="Ishii S."/>
            <person name="Meng L."/>
        </authorList>
    </citation>
    <scope>NUCLEOTIDE SEQUENCE [LARGE SCALE GENOMIC DNA]</scope>
    <source>
        <strain evidence="1 2">NIT-T3</strain>
    </source>
</reference>
<gene>
    <name evidence="1" type="ORF">DESUT3_04710</name>
</gene>
<accession>A0ABN6DTC2</accession>
<dbReference type="Proteomes" id="UP001319827">
    <property type="component" value="Chromosome"/>
</dbReference>
<dbReference type="EMBL" id="AP024355">
    <property type="protein sequence ID" value="BCR03402.1"/>
    <property type="molecule type" value="Genomic_DNA"/>
</dbReference>
<proteinExistence type="predicted"/>
<protein>
    <submittedName>
        <fullName evidence="1">Uncharacterized protein</fullName>
    </submittedName>
</protein>
<organism evidence="1 2">
    <name type="scientific">Desulfuromonas versatilis</name>
    <dbReference type="NCBI Taxonomy" id="2802975"/>
    <lineage>
        <taxon>Bacteria</taxon>
        <taxon>Pseudomonadati</taxon>
        <taxon>Thermodesulfobacteriota</taxon>
        <taxon>Desulfuromonadia</taxon>
        <taxon>Desulfuromonadales</taxon>
        <taxon>Desulfuromonadaceae</taxon>
        <taxon>Desulfuromonas</taxon>
    </lineage>
</organism>
<evidence type="ECO:0000313" key="2">
    <source>
        <dbReference type="Proteomes" id="UP001319827"/>
    </source>
</evidence>
<sequence>MTQQSPNIPKLFISTFTVDYAAPFRRHLNRLEVEIGKEDYRHLKRIELLDSPPEDAQFAGMEEITERLLKTTQNNYNRELLLRLGIRVYLDPLTYAVYYRLADRSLRFSAKWRQKVLSSFFGTLPTGDTGWTQAGSRLPGFEARFVADGAGGVLLLRQDHLRESDLPLLTATHGPYDPHTLDVALFFLRCGKGSAAVVNLGFSGREPLTDTNLEKLRNWGVPLNPSNIDVIYPYVDAGGHPYCYKLEEGLRRYVELLELAPPPLIIDIHGCVGTRENDRRLVVGLGGFPPYPQPEKLGQFEEHGELLHLAPAPRLRQGLALLRELSEEIFVQLCTAPHHGLQFLMLGGLQLMGRAFDPRAEAKSLLEGEERTYLPEENVRWLPGAGGNAIQRIEARKLRPDVICLHVEIPTSVRRRIALKLREMEITSSLDSSSL</sequence>
<name>A0ABN6DTC2_9BACT</name>
<reference evidence="1 2" key="1">
    <citation type="journal article" date="2016" name="C (Basel)">
        <title>Selective Growth of and Electricity Production by Marine Exoelectrogenic Bacteria in Self-Aggregated Hydrogel of Microbially Reduced Graphene Oxide.</title>
        <authorList>
            <person name="Yoshida N."/>
            <person name="Goto Y."/>
            <person name="Miyata Y."/>
        </authorList>
    </citation>
    <scope>NUCLEOTIDE SEQUENCE [LARGE SCALE GENOMIC DNA]</scope>
    <source>
        <strain evidence="1 2">NIT-T3</strain>
    </source>
</reference>
<dbReference type="RefSeq" id="WP_221250877.1">
    <property type="nucleotide sequence ID" value="NZ_AP024355.1"/>
</dbReference>